<organism evidence="1 2">
    <name type="scientific">Fusobacterium ulcerans 12-1B</name>
    <dbReference type="NCBI Taxonomy" id="457404"/>
    <lineage>
        <taxon>Bacteria</taxon>
        <taxon>Fusobacteriati</taxon>
        <taxon>Fusobacteriota</taxon>
        <taxon>Fusobacteriia</taxon>
        <taxon>Fusobacteriales</taxon>
        <taxon>Fusobacteriaceae</taxon>
        <taxon>Fusobacterium</taxon>
    </lineage>
</organism>
<dbReference type="AlphaFoldDB" id="H1PVQ7"/>
<dbReference type="HOGENOM" id="CLU_3153193_0_0_0"/>
<gene>
    <name evidence="1" type="ORF">HMPREF0402_02500</name>
</gene>
<dbReference type="RefSeq" id="WP_008698220.1">
    <property type="nucleotide sequence ID" value="NZ_KE161009.1"/>
</dbReference>
<keyword evidence="2" id="KW-1185">Reference proteome</keyword>
<name>H1PVQ7_9FUSO</name>
<proteinExistence type="predicted"/>
<dbReference type="BioCyc" id="FSP457404-HMP:GTSQ-2525-MONOMER"/>
<sequence length="48" mass="5892">MKIKAGEVEETVKNIMNRYLTGGEIEPNEFEYIKKYSRYLRNYKFIKR</sequence>
<protein>
    <submittedName>
        <fullName evidence="1">Uncharacterized protein</fullName>
    </submittedName>
</protein>
<dbReference type="EMBL" id="AGWJ02000023">
    <property type="protein sequence ID" value="EHO79761.1"/>
    <property type="molecule type" value="Genomic_DNA"/>
</dbReference>
<evidence type="ECO:0000313" key="2">
    <source>
        <dbReference type="Proteomes" id="UP000003233"/>
    </source>
</evidence>
<comment type="caution">
    <text evidence="1">The sequence shown here is derived from an EMBL/GenBank/DDBJ whole genome shotgun (WGS) entry which is preliminary data.</text>
</comment>
<evidence type="ECO:0000313" key="1">
    <source>
        <dbReference type="EMBL" id="EHO79761.1"/>
    </source>
</evidence>
<dbReference type="PATRIC" id="fig|457404.5.peg.2649"/>
<accession>H1PVQ7</accession>
<dbReference type="Proteomes" id="UP000003233">
    <property type="component" value="Unassembled WGS sequence"/>
</dbReference>
<reference evidence="1 2" key="1">
    <citation type="submission" date="2012-07" db="EMBL/GenBank/DDBJ databases">
        <title>The Genome Sequence of Fusobacterium ulcerans 12_1B.</title>
        <authorList>
            <consortium name="The Broad Institute Genome Sequencing Platform"/>
            <person name="Earl A."/>
            <person name="Ward D."/>
            <person name="Feldgarden M."/>
            <person name="Gevers D."/>
            <person name="Strauss J."/>
            <person name="Ambrose C.E."/>
            <person name="Allen-Vercoe E."/>
            <person name="Walker B."/>
            <person name="Young S.K."/>
            <person name="Zeng Q."/>
            <person name="Gargeya S."/>
            <person name="Fitzgerald M."/>
            <person name="Haas B."/>
            <person name="Abouelleil A."/>
            <person name="Alvarado L."/>
            <person name="Arachchi H.M."/>
            <person name="Berlin A.M."/>
            <person name="Chapman S.B."/>
            <person name="Goldberg J."/>
            <person name="Griggs A."/>
            <person name="Gujja S."/>
            <person name="Hansen M."/>
            <person name="Howarth C."/>
            <person name="Imamovic A."/>
            <person name="Larimer J."/>
            <person name="McCowen C."/>
            <person name="Montmayeur A."/>
            <person name="Murphy C."/>
            <person name="Neiman D."/>
            <person name="Pearson M."/>
            <person name="Priest M."/>
            <person name="Roberts A."/>
            <person name="Saif S."/>
            <person name="Shea T."/>
            <person name="Sisk P."/>
            <person name="Sykes S."/>
            <person name="Wortman J."/>
            <person name="Nusbaum C."/>
            <person name="Birren B."/>
        </authorList>
    </citation>
    <scope>NUCLEOTIDE SEQUENCE [LARGE SCALE GENOMIC DNA]</scope>
    <source>
        <strain evidence="1 2">12_1B</strain>
    </source>
</reference>